<evidence type="ECO:0000256" key="1">
    <source>
        <dbReference type="ARBA" id="ARBA00009673"/>
    </source>
</evidence>
<gene>
    <name evidence="2" type="primary">dtd_32</name>
    <name evidence="2" type="ORF">SDC9_108781</name>
</gene>
<protein>
    <submittedName>
        <fullName evidence="2">D-aminoacyl-tRNA deacylase</fullName>
        <ecNumber evidence="2">3.1.1.96</ecNumber>
    </submittedName>
</protein>
<dbReference type="InterPro" id="IPR003732">
    <property type="entry name" value="Daa-tRNA_deacyls_DTD"/>
</dbReference>
<dbReference type="InterPro" id="IPR023509">
    <property type="entry name" value="DTD-like_sf"/>
</dbReference>
<dbReference type="GO" id="GO:0005737">
    <property type="term" value="C:cytoplasm"/>
    <property type="evidence" value="ECO:0007669"/>
    <property type="project" value="InterPro"/>
</dbReference>
<sequence>MKVLLQTVNSASVKVLNKEIASISRGYLLLVGFGGGDTKETVDLMVDKVLALRAFADENRQINLSIKDVNGSILSVSQFTLYANTTKGRRPSFIYALNPRGAQDLYDYFNSQLEQKHGKVCSGLFGADMEVISSNDGPFTLILDSKELWPL</sequence>
<dbReference type="PANTHER" id="PTHR10472">
    <property type="entry name" value="D-TYROSYL-TRNA TYR DEACYLASE"/>
    <property type="match status" value="1"/>
</dbReference>
<evidence type="ECO:0000313" key="2">
    <source>
        <dbReference type="EMBL" id="MPM61917.1"/>
    </source>
</evidence>
<dbReference type="EC" id="3.1.1.96" evidence="2"/>
<organism evidence="2">
    <name type="scientific">bioreactor metagenome</name>
    <dbReference type="NCBI Taxonomy" id="1076179"/>
    <lineage>
        <taxon>unclassified sequences</taxon>
        <taxon>metagenomes</taxon>
        <taxon>ecological metagenomes</taxon>
    </lineage>
</organism>
<name>A0A645B938_9ZZZZ</name>
<accession>A0A645B938</accession>
<comment type="similarity">
    <text evidence="1">Belongs to the DTD family.</text>
</comment>
<proteinExistence type="inferred from homology"/>
<dbReference type="AlphaFoldDB" id="A0A645B938"/>
<reference evidence="2" key="1">
    <citation type="submission" date="2019-08" db="EMBL/GenBank/DDBJ databases">
        <authorList>
            <person name="Kucharzyk K."/>
            <person name="Murdoch R.W."/>
            <person name="Higgins S."/>
            <person name="Loffler F."/>
        </authorList>
    </citation>
    <scope>NUCLEOTIDE SEQUENCE</scope>
</reference>
<dbReference type="FunFam" id="3.50.80.10:FF:000001">
    <property type="entry name" value="D-aminoacyl-tRNA deacylase"/>
    <property type="match status" value="1"/>
</dbReference>
<dbReference type="EMBL" id="VSSQ01018592">
    <property type="protein sequence ID" value="MPM61917.1"/>
    <property type="molecule type" value="Genomic_DNA"/>
</dbReference>
<keyword evidence="2" id="KW-0378">Hydrolase</keyword>
<dbReference type="PANTHER" id="PTHR10472:SF5">
    <property type="entry name" value="D-AMINOACYL-TRNA DEACYLASE 1"/>
    <property type="match status" value="1"/>
</dbReference>
<dbReference type="SUPFAM" id="SSF69500">
    <property type="entry name" value="DTD-like"/>
    <property type="match status" value="1"/>
</dbReference>
<dbReference type="HAMAP" id="MF_00518">
    <property type="entry name" value="Deacylase_Dtd"/>
    <property type="match status" value="1"/>
</dbReference>
<dbReference type="GO" id="GO:0051500">
    <property type="term" value="F:D-tyrosyl-tRNA(Tyr) deacylase activity"/>
    <property type="evidence" value="ECO:0007669"/>
    <property type="project" value="TreeGrafter"/>
</dbReference>
<comment type="caution">
    <text evidence="2">The sequence shown here is derived from an EMBL/GenBank/DDBJ whole genome shotgun (WGS) entry which is preliminary data.</text>
</comment>
<dbReference type="Pfam" id="PF02580">
    <property type="entry name" value="Tyr_Deacylase"/>
    <property type="match status" value="1"/>
</dbReference>
<dbReference type="NCBIfam" id="TIGR00256">
    <property type="entry name" value="D-aminoacyl-tRNA deacylase"/>
    <property type="match status" value="1"/>
</dbReference>
<dbReference type="Gene3D" id="3.50.80.10">
    <property type="entry name" value="D-tyrosyl-tRNA(Tyr) deacylase"/>
    <property type="match status" value="1"/>
</dbReference>